<keyword evidence="11" id="KW-1185">Reference proteome</keyword>
<evidence type="ECO:0000256" key="1">
    <source>
        <dbReference type="ARBA" id="ARBA00004123"/>
    </source>
</evidence>
<evidence type="ECO:0000256" key="6">
    <source>
        <dbReference type="SAM" id="MobiDB-lite"/>
    </source>
</evidence>
<evidence type="ECO:0000313" key="10">
    <source>
        <dbReference type="EMBL" id="PVU92876.1"/>
    </source>
</evidence>
<reference evidence="10 11" key="1">
    <citation type="journal article" date="2018" name="MBio">
        <title>Comparative Genomics Reveals the Core Gene Toolbox for the Fungus-Insect Symbiosis.</title>
        <authorList>
            <person name="Wang Y."/>
            <person name="Stata M."/>
            <person name="Wang W."/>
            <person name="Stajich J.E."/>
            <person name="White M.M."/>
            <person name="Moncalvo J.M."/>
        </authorList>
    </citation>
    <scope>NUCLEOTIDE SEQUENCE [LARGE SCALE GENOMIC DNA]</scope>
    <source>
        <strain evidence="10 11">SWE-8-4</strain>
    </source>
</reference>
<dbReference type="InterPro" id="IPR048591">
    <property type="entry name" value="WDHD1/CFT4_hel"/>
</dbReference>
<feature type="region of interest" description="Disordered" evidence="6">
    <location>
        <begin position="993"/>
        <end position="1053"/>
    </location>
</feature>
<feature type="compositionally biased region" description="Basic and acidic residues" evidence="6">
    <location>
        <begin position="1028"/>
        <end position="1039"/>
    </location>
</feature>
<dbReference type="PROSITE" id="PS50294">
    <property type="entry name" value="WD_REPEATS_REGION"/>
    <property type="match status" value="1"/>
</dbReference>
<feature type="repeat" description="WD" evidence="5">
    <location>
        <begin position="261"/>
        <end position="293"/>
    </location>
</feature>
<dbReference type="InterPro" id="IPR022100">
    <property type="entry name" value="WDHD1/CFT4_beta-prop_2nd"/>
</dbReference>
<feature type="domain" description="WDHD1 first WD40" evidence="9">
    <location>
        <begin position="8"/>
        <end position="289"/>
    </location>
</feature>
<dbReference type="GO" id="GO:0043596">
    <property type="term" value="C:nuclear replication fork"/>
    <property type="evidence" value="ECO:0007669"/>
    <property type="project" value="TreeGrafter"/>
</dbReference>
<feature type="domain" description="WDHD1/CFT4 helical bundle" evidence="8">
    <location>
        <begin position="728"/>
        <end position="816"/>
    </location>
</feature>
<dbReference type="STRING" id="133385.A0A2T9YKK7"/>
<feature type="repeat" description="WD" evidence="5">
    <location>
        <begin position="126"/>
        <end position="158"/>
    </location>
</feature>
<dbReference type="InterPro" id="IPR036322">
    <property type="entry name" value="WD40_repeat_dom_sf"/>
</dbReference>
<dbReference type="InterPro" id="IPR057646">
    <property type="entry name" value="WD40_WDHD1_1st"/>
</dbReference>
<dbReference type="InterPro" id="IPR001680">
    <property type="entry name" value="WD40_rpt"/>
</dbReference>
<evidence type="ECO:0000256" key="3">
    <source>
        <dbReference type="ARBA" id="ARBA00022737"/>
    </source>
</evidence>
<dbReference type="InterPro" id="IPR015943">
    <property type="entry name" value="WD40/YVTN_repeat-like_dom_sf"/>
</dbReference>
<dbReference type="GO" id="GO:0006281">
    <property type="term" value="P:DNA repair"/>
    <property type="evidence" value="ECO:0007669"/>
    <property type="project" value="TreeGrafter"/>
</dbReference>
<dbReference type="GO" id="GO:0003682">
    <property type="term" value="F:chromatin binding"/>
    <property type="evidence" value="ECO:0007669"/>
    <property type="project" value="TreeGrafter"/>
</dbReference>
<feature type="repeat" description="WD" evidence="5">
    <location>
        <begin position="8"/>
        <end position="39"/>
    </location>
</feature>
<comment type="subcellular location">
    <subcellularLocation>
        <location evidence="1">Nucleus</location>
    </subcellularLocation>
</comment>
<keyword evidence="3" id="KW-0677">Repeat</keyword>
<dbReference type="PROSITE" id="PS50082">
    <property type="entry name" value="WD_REPEATS_2"/>
    <property type="match status" value="3"/>
</dbReference>
<dbReference type="Pfam" id="PF12341">
    <property type="entry name" value="Mcl1_mid"/>
    <property type="match status" value="1"/>
</dbReference>
<evidence type="ECO:0000256" key="5">
    <source>
        <dbReference type="PROSITE-ProRule" id="PRU00221"/>
    </source>
</evidence>
<evidence type="ECO:0000256" key="4">
    <source>
        <dbReference type="ARBA" id="ARBA00023242"/>
    </source>
</evidence>
<evidence type="ECO:0008006" key="12">
    <source>
        <dbReference type="Google" id="ProtNLM"/>
    </source>
</evidence>
<dbReference type="SUPFAM" id="SSF50978">
    <property type="entry name" value="WD40 repeat-like"/>
    <property type="match status" value="1"/>
</dbReference>
<dbReference type="OrthoDB" id="427368at2759"/>
<organism evidence="10 11">
    <name type="scientific">Smittium simulii</name>
    <dbReference type="NCBI Taxonomy" id="133385"/>
    <lineage>
        <taxon>Eukaryota</taxon>
        <taxon>Fungi</taxon>
        <taxon>Fungi incertae sedis</taxon>
        <taxon>Zoopagomycota</taxon>
        <taxon>Kickxellomycotina</taxon>
        <taxon>Harpellomycetes</taxon>
        <taxon>Harpellales</taxon>
        <taxon>Legeriomycetaceae</taxon>
        <taxon>Smittium</taxon>
    </lineage>
</organism>
<dbReference type="PANTHER" id="PTHR19932">
    <property type="entry name" value="WD REPEAT AND HMG-BOX DNA BINDING PROTEIN"/>
    <property type="match status" value="1"/>
</dbReference>
<dbReference type="EMBL" id="MBFR01000146">
    <property type="protein sequence ID" value="PVU92876.1"/>
    <property type="molecule type" value="Genomic_DNA"/>
</dbReference>
<protein>
    <recommendedName>
        <fullName evidence="12">Minichromosome loss protein Mcl1 middle region domain-containing protein</fullName>
    </recommendedName>
</protein>
<evidence type="ECO:0000256" key="2">
    <source>
        <dbReference type="ARBA" id="ARBA00022574"/>
    </source>
</evidence>
<gene>
    <name evidence="10" type="ORF">BB561_003566</name>
</gene>
<proteinExistence type="predicted"/>
<dbReference type="SMART" id="SM00320">
    <property type="entry name" value="WD40"/>
    <property type="match status" value="5"/>
</dbReference>
<feature type="compositionally biased region" description="Polar residues" evidence="6">
    <location>
        <begin position="1042"/>
        <end position="1053"/>
    </location>
</feature>
<dbReference type="Pfam" id="PF20946">
    <property type="entry name" value="Ctf4_C"/>
    <property type="match status" value="1"/>
</dbReference>
<keyword evidence="4" id="KW-0539">Nucleus</keyword>
<evidence type="ECO:0000259" key="8">
    <source>
        <dbReference type="Pfam" id="PF20946"/>
    </source>
</evidence>
<sequence length="1053" mass="117515">MSYISPPKFAHTDGYTVVTFSADGSYLITGGSDSLVRIFHTAKEYRHLEAQGKVICSDEEGKVLGFSLNSKSSTEIESNPIGTIYRSSLPVWEIKISSNAMQALISTEEGEVRIVSLLDISELGIINCHPGPINSIDYDSLATKLVTLGNDGTMKLWSTDDLEFQCDKTWDKLAPACQPGEAEEQVKVRFQPNGTLIAVPAKNGGIVLVDSITYELKNTLQSSKSSIFKYVTWSPNGLYVAATQGKDVVIWNVSTLSIVASNSHTEDICTVTWHPSENIVAFSDNLGAIVIWDEVIDLKSTDVVNPHPSEVLNDINKYTHIDSIDSVNNELFEDNEENLNKTKNSNHLNIIDDIGEQDNDSINSYEDKFDDDLNDFIVDEDNIDYSQPKNTNEFKQTDSVIPFQPSATPWLGNKCYLAFSTLGTVISTKVDDSHNSIEIEFFDKSSHRDIRFSDPYKFSIASLSSLGCLFGINSKENYIQLDSKLDNSSNDSSKTSAFILYRAFKGWVNQSDWSFKLNSNEYIQCAALSNNGAAVFTSLGYLRLFSLGGVQVWIESIAKSILACTAKENLLFCVYQNDSVKDHLKHSSSFKNNYSYDWELRKISNGEIVKSGVCPVSQNSKITWIGFSDELLPIVCDSAGILRCLTPRYNKDCFSWIPVFDAKRVSKQRNKQESYWPVGAFENNFIVAIIKGKSLYPSIPKPILSELPMTLPLLHADTNATLEDQNYLLQSILVNSEAQLSLIETTTVANFKNQEEIKLDKLLLGSINIACKTDKLTRAIDLVTMLHSQESLLAAEKIAVFHKNEALAKHIIDIRATFNDQIDADLDQSDNEYEENFAKKLKSERVFNLNNKNKHNSKENISHKALNERYSSGEDGDFREENSVQTGLIDQNKDFTSDKISYNKYPDSLFDDDLKVGESQKTFETEQFNIDSKSISSMATSNANSAFNPFAINAGTFSSITTDDTNNSAFLANSKKLKELKKSKNPFDIKVRKETESTEKGTPGEMNKKDNNIGGRKSSLIFKNKKQTKLELADKEAPKDLANTSNLATLSDE</sequence>
<dbReference type="AlphaFoldDB" id="A0A2T9YKK7"/>
<accession>A0A2T9YKK7</accession>
<dbReference type="GO" id="GO:0006261">
    <property type="term" value="P:DNA-templated DNA replication"/>
    <property type="evidence" value="ECO:0007669"/>
    <property type="project" value="TreeGrafter"/>
</dbReference>
<evidence type="ECO:0000259" key="7">
    <source>
        <dbReference type="Pfam" id="PF12341"/>
    </source>
</evidence>
<evidence type="ECO:0000313" key="11">
    <source>
        <dbReference type="Proteomes" id="UP000245383"/>
    </source>
</evidence>
<dbReference type="Proteomes" id="UP000245383">
    <property type="component" value="Unassembled WGS sequence"/>
</dbReference>
<dbReference type="PANTHER" id="PTHR19932:SF10">
    <property type="entry name" value="WD REPEAT AND HMG-BOX DNA-BINDING PROTEIN 1"/>
    <property type="match status" value="1"/>
</dbReference>
<dbReference type="Gene3D" id="2.130.10.10">
    <property type="entry name" value="YVTN repeat-like/Quinoprotein amine dehydrogenase"/>
    <property type="match status" value="2"/>
</dbReference>
<keyword evidence="2 5" id="KW-0853">WD repeat</keyword>
<name>A0A2T9YKK7_9FUNG</name>
<dbReference type="GO" id="GO:0000278">
    <property type="term" value="P:mitotic cell cycle"/>
    <property type="evidence" value="ECO:0007669"/>
    <property type="project" value="TreeGrafter"/>
</dbReference>
<evidence type="ECO:0000259" key="9">
    <source>
        <dbReference type="Pfam" id="PF24817"/>
    </source>
</evidence>
<comment type="caution">
    <text evidence="10">The sequence shown here is derived from an EMBL/GenBank/DDBJ whole genome shotgun (WGS) entry which is preliminary data.</text>
</comment>
<feature type="domain" description="WDHD1/CFT4 second beta-propeller" evidence="7">
    <location>
        <begin position="402"/>
        <end position="713"/>
    </location>
</feature>
<dbReference type="Pfam" id="PF24817">
    <property type="entry name" value="WD40_WDHD1_1st"/>
    <property type="match status" value="1"/>
</dbReference>